<dbReference type="OrthoDB" id="3801569at2759"/>
<dbReference type="HOGENOM" id="CLU_498743_0_0_1"/>
<protein>
    <submittedName>
        <fullName evidence="3">Uncharacterized protein</fullName>
    </submittedName>
</protein>
<dbReference type="GeneID" id="19125664"/>
<feature type="region of interest" description="Disordered" evidence="1">
    <location>
        <begin position="1"/>
        <end position="23"/>
    </location>
</feature>
<keyword evidence="2" id="KW-0812">Transmembrane</keyword>
<sequence>MSTRKQNSPFRHSPSRPGEAVTTKSRQLIILPGTKLDRTRPRVMLLAACLVYLTTTLFAFQISVASVLNLTSPEYERFNDQLQAHSSALRKEQIVYSRLDNVLSSELNRSFMETHEDCLVRGLERANHELIGLGFRYPDVREQVMEWTMENCGRLQYAPQVVNEAPTPQEAALTYWASLSYRARRIAKKTLVLVKQKLGWVLGRLLDSSQHEDVSPRIDHAVTEQDMSTNDTVSSERVLPQIPFGFVLQCQPDRPCRLSYSAGSTADFQELHISPETLKKLEQRTAELFAFNTILDQVRSIISQALRVVVYLEIFLLSLSVITFIYSLSIKTDLSYSHPATEATYLIKSMMIEHLSAAAAFMLDKYPGIFPNIRSALVFAFIITTLGLSMVLKFLISRSQLETISNILQSLQDIYLILRNRDIPGDEYTSEIGDEGNTGTEDKIPNPESTSRKNKAIAASPIPRSPLKPHHRFADPTTTVQEDIGRSRELLRQERTEQQIANERTEGDAGFDTDTESESDTFIHIAIDAAHQVSISDEPAW</sequence>
<dbReference type="AlphaFoldDB" id="W6ZH56"/>
<gene>
    <name evidence="3" type="ORF">COCMIDRAFT_80422</name>
</gene>
<dbReference type="EMBL" id="KI963919">
    <property type="protein sequence ID" value="EUC51182.1"/>
    <property type="molecule type" value="Genomic_DNA"/>
</dbReference>
<evidence type="ECO:0000256" key="2">
    <source>
        <dbReference type="SAM" id="Phobius"/>
    </source>
</evidence>
<feature type="compositionally biased region" description="Basic and acidic residues" evidence="1">
    <location>
        <begin position="497"/>
        <end position="507"/>
    </location>
</feature>
<dbReference type="Proteomes" id="UP000054032">
    <property type="component" value="Unassembled WGS sequence"/>
</dbReference>
<organism evidence="3 4">
    <name type="scientific">Bipolaris oryzae ATCC 44560</name>
    <dbReference type="NCBI Taxonomy" id="930090"/>
    <lineage>
        <taxon>Eukaryota</taxon>
        <taxon>Fungi</taxon>
        <taxon>Dikarya</taxon>
        <taxon>Ascomycota</taxon>
        <taxon>Pezizomycotina</taxon>
        <taxon>Dothideomycetes</taxon>
        <taxon>Pleosporomycetidae</taxon>
        <taxon>Pleosporales</taxon>
        <taxon>Pleosporineae</taxon>
        <taxon>Pleosporaceae</taxon>
        <taxon>Bipolaris</taxon>
    </lineage>
</organism>
<feature type="transmembrane region" description="Helical" evidence="2">
    <location>
        <begin position="43"/>
        <end position="68"/>
    </location>
</feature>
<feature type="transmembrane region" description="Helical" evidence="2">
    <location>
        <begin position="308"/>
        <end position="328"/>
    </location>
</feature>
<accession>W6ZH56</accession>
<dbReference type="KEGG" id="bor:COCMIDRAFT_80422"/>
<evidence type="ECO:0000313" key="4">
    <source>
        <dbReference type="Proteomes" id="UP000054032"/>
    </source>
</evidence>
<keyword evidence="2" id="KW-1133">Transmembrane helix</keyword>
<feature type="region of interest" description="Disordered" evidence="1">
    <location>
        <begin position="428"/>
        <end position="482"/>
    </location>
</feature>
<proteinExistence type="predicted"/>
<keyword evidence="2" id="KW-0472">Membrane</keyword>
<evidence type="ECO:0000256" key="1">
    <source>
        <dbReference type="SAM" id="MobiDB-lite"/>
    </source>
</evidence>
<feature type="transmembrane region" description="Helical" evidence="2">
    <location>
        <begin position="375"/>
        <end position="396"/>
    </location>
</feature>
<keyword evidence="4" id="KW-1185">Reference proteome</keyword>
<feature type="region of interest" description="Disordered" evidence="1">
    <location>
        <begin position="497"/>
        <end position="516"/>
    </location>
</feature>
<reference evidence="3 4" key="1">
    <citation type="journal article" date="2013" name="PLoS Genet.">
        <title>Comparative genome structure, secondary metabolite, and effector coding capacity across Cochliobolus pathogens.</title>
        <authorList>
            <person name="Condon B.J."/>
            <person name="Leng Y."/>
            <person name="Wu D."/>
            <person name="Bushley K.E."/>
            <person name="Ohm R.A."/>
            <person name="Otillar R."/>
            <person name="Martin J."/>
            <person name="Schackwitz W."/>
            <person name="Grimwood J."/>
            <person name="MohdZainudin N."/>
            <person name="Xue C."/>
            <person name="Wang R."/>
            <person name="Manning V.A."/>
            <person name="Dhillon B."/>
            <person name="Tu Z.J."/>
            <person name="Steffenson B.J."/>
            <person name="Salamov A."/>
            <person name="Sun H."/>
            <person name="Lowry S."/>
            <person name="LaButti K."/>
            <person name="Han J."/>
            <person name="Copeland A."/>
            <person name="Lindquist E."/>
            <person name="Barry K."/>
            <person name="Schmutz J."/>
            <person name="Baker S.E."/>
            <person name="Ciuffetti L.M."/>
            <person name="Grigoriev I.V."/>
            <person name="Zhong S."/>
            <person name="Turgeon B.G."/>
        </authorList>
    </citation>
    <scope>NUCLEOTIDE SEQUENCE [LARGE SCALE GENOMIC DNA]</scope>
    <source>
        <strain evidence="3 4">ATCC 44560</strain>
    </source>
</reference>
<feature type="compositionally biased region" description="Polar residues" evidence="1">
    <location>
        <begin position="1"/>
        <end position="10"/>
    </location>
</feature>
<name>W6ZH56_COCMI</name>
<evidence type="ECO:0000313" key="3">
    <source>
        <dbReference type="EMBL" id="EUC51182.1"/>
    </source>
</evidence>
<dbReference type="RefSeq" id="XP_007682472.1">
    <property type="nucleotide sequence ID" value="XM_007684282.1"/>
</dbReference>